<keyword evidence="3" id="KW-1185">Reference proteome</keyword>
<protein>
    <recommendedName>
        <fullName evidence="4">Mycbp associated protein</fullName>
    </recommendedName>
</protein>
<feature type="region of interest" description="Disordered" evidence="1">
    <location>
        <begin position="588"/>
        <end position="609"/>
    </location>
</feature>
<feature type="region of interest" description="Disordered" evidence="1">
    <location>
        <begin position="35"/>
        <end position="58"/>
    </location>
</feature>
<feature type="compositionally biased region" description="Polar residues" evidence="1">
    <location>
        <begin position="140"/>
        <end position="157"/>
    </location>
</feature>
<dbReference type="FunCoup" id="A0A3B3I6I3">
    <property type="interactions" value="73"/>
</dbReference>
<evidence type="ECO:0000313" key="3">
    <source>
        <dbReference type="Proteomes" id="UP000001038"/>
    </source>
</evidence>
<dbReference type="PANTHER" id="PTHR48421">
    <property type="entry name" value="MYCBP-ASSOCIATED PROTEIN"/>
    <property type="match status" value="1"/>
</dbReference>
<sequence>MKLRDSGGNHVTPPHLAEAKTIKTLEDEDHAGNTILRAEPPQQLRSAAAHPPDGVRRSAGNPCLVSSLQFNEDGMIEPHRILGSLEDFRKYLENKGETQLLKRIPESSLDCSSESAGEQHSSAHGLGHRNIQGAVPWNKQMRSQKQSALSGVSSATSPRHHYNCQEAAKPIPKQRHVGAGVQVLFETLTGEPAWSVLNLHNGGCTVISYCWQRLSKRWSFQQLHSQDEKSHFYFNSSSGVICPSEDVRVEVIFMSEKPGIQTEHWQLNTTGVSLQVSLIGVCLQRDPTTELRLHLRAKLDKKAVRETCQLILSQTLEKIYTPRRPSSPPYLLDLDEENLGSTKGEAESLEGLKIMWKEVNGRDEWDLSVDTLRQCVMSLPDVELVRGSSIREERLTELNKILLQGSEPSELKLLRLTAVTAGRQLWRNLLETMAVEADRIQDLLGLPENQRWGHEERYRTGEVTNKQKNRNREKGVAGETRSRYTTDSKGVSGPPLTGDLQEKGGKNSPEGQLEGSSLPFRNPSAQSFRRMFLRKCQHGVGPAHLTGVHMCSSFRARTDVAAAAVHHPEEKENGGKVPAKCRGEEAVAAREAGPATTQSGTADLRTSCY</sequence>
<dbReference type="GeneTree" id="ENSGT00640000091565"/>
<reference evidence="2 3" key="1">
    <citation type="journal article" date="2007" name="Nature">
        <title>The medaka draft genome and insights into vertebrate genome evolution.</title>
        <authorList>
            <person name="Kasahara M."/>
            <person name="Naruse K."/>
            <person name="Sasaki S."/>
            <person name="Nakatani Y."/>
            <person name="Qu W."/>
            <person name="Ahsan B."/>
            <person name="Yamada T."/>
            <person name="Nagayasu Y."/>
            <person name="Doi K."/>
            <person name="Kasai Y."/>
            <person name="Jindo T."/>
            <person name="Kobayashi D."/>
            <person name="Shimada A."/>
            <person name="Toyoda A."/>
            <person name="Kuroki Y."/>
            <person name="Fujiyama A."/>
            <person name="Sasaki T."/>
            <person name="Shimizu A."/>
            <person name="Asakawa S."/>
            <person name="Shimizu N."/>
            <person name="Hashimoto S."/>
            <person name="Yang J."/>
            <person name="Lee Y."/>
            <person name="Matsushima K."/>
            <person name="Sugano S."/>
            <person name="Sakaizumi M."/>
            <person name="Narita T."/>
            <person name="Ohishi K."/>
            <person name="Haga S."/>
            <person name="Ohta F."/>
            <person name="Nomoto H."/>
            <person name="Nogata K."/>
            <person name="Morishita T."/>
            <person name="Endo T."/>
            <person name="Shin-I T."/>
            <person name="Takeda H."/>
            <person name="Morishita S."/>
            <person name="Kohara Y."/>
        </authorList>
    </citation>
    <scope>NUCLEOTIDE SEQUENCE [LARGE SCALE GENOMIC DNA]</scope>
    <source>
        <strain evidence="2 3">Hd-rR</strain>
    </source>
</reference>
<dbReference type="InParanoid" id="A0A3B3I6I3"/>
<dbReference type="Gene3D" id="2.60.40.10">
    <property type="entry name" value="Immunoglobulins"/>
    <property type="match status" value="1"/>
</dbReference>
<accession>A0A3B3I6I3</accession>
<evidence type="ECO:0000313" key="2">
    <source>
        <dbReference type="Ensembl" id="ENSORLP00000039746.1"/>
    </source>
</evidence>
<feature type="region of interest" description="Disordered" evidence="1">
    <location>
        <begin position="455"/>
        <end position="521"/>
    </location>
</feature>
<dbReference type="Pfam" id="PF14646">
    <property type="entry name" value="MYCBPAP"/>
    <property type="match status" value="1"/>
</dbReference>
<dbReference type="InterPro" id="IPR032707">
    <property type="entry name" value="MYCBPAP"/>
</dbReference>
<proteinExistence type="predicted"/>
<evidence type="ECO:0000256" key="1">
    <source>
        <dbReference type="SAM" id="MobiDB-lite"/>
    </source>
</evidence>
<feature type="region of interest" description="Disordered" evidence="1">
    <location>
        <begin position="139"/>
        <end position="158"/>
    </location>
</feature>
<gene>
    <name evidence="2" type="primary">mycbpap</name>
</gene>
<dbReference type="STRING" id="8090.ENSORLP00000039746"/>
<organism evidence="2 3">
    <name type="scientific">Oryzias latipes</name>
    <name type="common">Japanese rice fish</name>
    <name type="synonym">Japanese killifish</name>
    <dbReference type="NCBI Taxonomy" id="8090"/>
    <lineage>
        <taxon>Eukaryota</taxon>
        <taxon>Metazoa</taxon>
        <taxon>Chordata</taxon>
        <taxon>Craniata</taxon>
        <taxon>Vertebrata</taxon>
        <taxon>Euteleostomi</taxon>
        <taxon>Actinopterygii</taxon>
        <taxon>Neopterygii</taxon>
        <taxon>Teleostei</taxon>
        <taxon>Neoteleostei</taxon>
        <taxon>Acanthomorphata</taxon>
        <taxon>Ovalentaria</taxon>
        <taxon>Atherinomorphae</taxon>
        <taxon>Beloniformes</taxon>
        <taxon>Adrianichthyidae</taxon>
        <taxon>Oryziinae</taxon>
        <taxon>Oryzias</taxon>
    </lineage>
</organism>
<feature type="compositionally biased region" description="Basic and acidic residues" evidence="1">
    <location>
        <begin position="470"/>
        <end position="486"/>
    </location>
</feature>
<dbReference type="Bgee" id="ENSORLG00000026649">
    <property type="expression patterns" value="Expressed in testis and 7 other cell types or tissues"/>
</dbReference>
<reference evidence="2" key="2">
    <citation type="submission" date="2025-08" db="UniProtKB">
        <authorList>
            <consortium name="Ensembl"/>
        </authorList>
    </citation>
    <scope>IDENTIFICATION</scope>
    <source>
        <strain evidence="2">Hd-rR</strain>
    </source>
</reference>
<reference evidence="2" key="3">
    <citation type="submission" date="2025-09" db="UniProtKB">
        <authorList>
            <consortium name="Ensembl"/>
        </authorList>
    </citation>
    <scope>IDENTIFICATION</scope>
    <source>
        <strain evidence="2">Hd-rR</strain>
    </source>
</reference>
<evidence type="ECO:0008006" key="4">
    <source>
        <dbReference type="Google" id="ProtNLM"/>
    </source>
</evidence>
<dbReference type="AlphaFoldDB" id="A0A3B3I6I3"/>
<dbReference type="PANTHER" id="PTHR48421:SF1">
    <property type="entry name" value="MYCBP-ASSOCIATED PROTEIN"/>
    <property type="match status" value="1"/>
</dbReference>
<dbReference type="Proteomes" id="UP000001038">
    <property type="component" value="Chromosome 1"/>
</dbReference>
<name>A0A3B3I6I3_ORYLA</name>
<dbReference type="Ensembl" id="ENSORLT00000037470.1">
    <property type="protein sequence ID" value="ENSORLP00000039746.1"/>
    <property type="gene ID" value="ENSORLG00000026649.1"/>
</dbReference>
<dbReference type="InterPro" id="IPR013783">
    <property type="entry name" value="Ig-like_fold"/>
</dbReference>